<gene>
    <name evidence="2" type="ORF">D3873_05945</name>
</gene>
<sequence length="190" mass="21713">MNKWKFFFFALLFILLIGIGWLFWYIQQPSESTNSIQPSENVKGYTFQVSTTKQDLEGVANSYLQQEFGDAPLPITIKVNNQIQLQTELQIFSISIPVLMNFSPEVSGNGDIILKQKSVEVGKLDIPPSTVLKLMKDSIDLPTWMNVQHEKEQIYVQMANIPTSQNVEVRAKEIDLKENNLLFDIVFPTN</sequence>
<dbReference type="InterPro" id="IPR018672">
    <property type="entry name" value="DUF2140"/>
</dbReference>
<organism evidence="2 3">
    <name type="scientific">Paenisporosarcina cavernae</name>
    <dbReference type="NCBI Taxonomy" id="2320858"/>
    <lineage>
        <taxon>Bacteria</taxon>
        <taxon>Bacillati</taxon>
        <taxon>Bacillota</taxon>
        <taxon>Bacilli</taxon>
        <taxon>Bacillales</taxon>
        <taxon>Caryophanaceae</taxon>
        <taxon>Paenisporosarcina</taxon>
    </lineage>
</organism>
<keyword evidence="3" id="KW-1185">Reference proteome</keyword>
<dbReference type="OrthoDB" id="2412610at2"/>
<keyword evidence="1" id="KW-0472">Membrane</keyword>
<keyword evidence="1" id="KW-0812">Transmembrane</keyword>
<keyword evidence="1" id="KW-1133">Transmembrane helix</keyword>
<evidence type="ECO:0000256" key="1">
    <source>
        <dbReference type="SAM" id="Phobius"/>
    </source>
</evidence>
<proteinExistence type="predicted"/>
<evidence type="ECO:0000313" key="3">
    <source>
        <dbReference type="Proteomes" id="UP000265725"/>
    </source>
</evidence>
<reference evidence="3" key="1">
    <citation type="submission" date="2018-09" db="EMBL/GenBank/DDBJ databases">
        <authorList>
            <person name="Zhu H."/>
        </authorList>
    </citation>
    <scope>NUCLEOTIDE SEQUENCE [LARGE SCALE GENOMIC DNA]</scope>
    <source>
        <strain evidence="3">K2R23-3</strain>
    </source>
</reference>
<dbReference type="Proteomes" id="UP000265725">
    <property type="component" value="Chromosome"/>
</dbReference>
<evidence type="ECO:0000313" key="2">
    <source>
        <dbReference type="EMBL" id="AYC29447.1"/>
    </source>
</evidence>
<name>A0A385YU41_9BACL</name>
<accession>A0A385YU41</accession>
<dbReference type="RefSeq" id="WP_119883187.1">
    <property type="nucleotide sequence ID" value="NZ_CP032418.1"/>
</dbReference>
<dbReference type="EMBL" id="CP032418">
    <property type="protein sequence ID" value="AYC29447.1"/>
    <property type="molecule type" value="Genomic_DNA"/>
</dbReference>
<feature type="transmembrane region" description="Helical" evidence="1">
    <location>
        <begin position="6"/>
        <end position="26"/>
    </location>
</feature>
<dbReference type="KEGG" id="paek:D3873_05945"/>
<dbReference type="Pfam" id="PF09911">
    <property type="entry name" value="DUF2140"/>
    <property type="match status" value="1"/>
</dbReference>
<protein>
    <submittedName>
        <fullName evidence="2">DUF2140 family protein</fullName>
    </submittedName>
</protein>
<dbReference type="AlphaFoldDB" id="A0A385YU41"/>